<dbReference type="Pfam" id="PF00439">
    <property type="entry name" value="Bromodomain"/>
    <property type="match status" value="1"/>
</dbReference>
<dbReference type="AlphaFoldDB" id="A0A2P6NKW1"/>
<evidence type="ECO:0000256" key="2">
    <source>
        <dbReference type="ARBA" id="ARBA00023043"/>
    </source>
</evidence>
<dbReference type="PRINTS" id="PR00503">
    <property type="entry name" value="BROMODOMAIN"/>
</dbReference>
<dbReference type="Gene3D" id="3.30.710.10">
    <property type="entry name" value="Potassium Channel Kv1.1, Chain A"/>
    <property type="match status" value="1"/>
</dbReference>
<accession>A0A2P6NKW1</accession>
<dbReference type="InterPro" id="IPR001487">
    <property type="entry name" value="Bromodomain"/>
</dbReference>
<dbReference type="Gene3D" id="1.20.920.10">
    <property type="entry name" value="Bromodomain-like"/>
    <property type="match status" value="1"/>
</dbReference>
<evidence type="ECO:0000313" key="8">
    <source>
        <dbReference type="EMBL" id="PRP84597.1"/>
    </source>
</evidence>
<proteinExistence type="predicted"/>
<name>A0A2P6NKW1_9EUKA</name>
<dbReference type="PROSITE" id="PS50014">
    <property type="entry name" value="BROMODOMAIN_2"/>
    <property type="match status" value="1"/>
</dbReference>
<dbReference type="OrthoDB" id="21437at2759"/>
<dbReference type="SMART" id="SM00297">
    <property type="entry name" value="BROMO"/>
    <property type="match status" value="1"/>
</dbReference>
<evidence type="ECO:0000259" key="7">
    <source>
        <dbReference type="PROSITE" id="PS50097"/>
    </source>
</evidence>
<dbReference type="Pfam" id="PF12796">
    <property type="entry name" value="Ank_2"/>
    <property type="match status" value="2"/>
</dbReference>
<dbReference type="SMART" id="SM00225">
    <property type="entry name" value="BTB"/>
    <property type="match status" value="1"/>
</dbReference>
<sequence>MTKTIIEWTIEGSAAGVRRCLENGMPIDSQNEEGNTALFYATAEGHMEIICILLERGCRLDISNKYGSTPLHEAARLARHQIFDTLIQAGADIHARDENDWAVIHYAVSSQDTKIVNAVLEKAGQMSLVATTKEGYTPLHIAASCCNMEMVNFLLQNGATFDMTDNQGRTALSFISVSDAPAPVEFPSLALRASGVCAALKTMINKQDFSDVTFSVQQDNADPVTIYGHKAIICSRSEHLNTLIDQYSSTASFMNEVNSPVIITGIQPASFLAILEYLYTGTIDRFWMADGLSAPYEGSRMSRMVQTEEDTYQCMLLALDLHVQSETFMLEDLRQLCERVLMFVVRPRQHTPILEMSPIIQASVRDEEPPSPFVKFCATYVMLNYNLIIDIPELKRALLFASGVLDASMLISRVNVDTARGMKWLKPASTVQWTSQQSLMTGKNLKTALSIFNKSTKDPKAMYFSEPVDPKKIHAPLYFETIRFPMDFGTIKDKFDKKLYRTVEEWIHDMQLVFSNAVLYNPKEHEVHKTANHLSGLFEGRLRNVSWEVATKTEQVKSLKEKRRKEKRKPLEPVHVPISKPQPFTVEERMHLAKTVIGLSSDLLYRSLEILNAGHTVQMMDDDDQPIGEVPVDTVDVDFGQVSDITLKKLESMFKKNVPNYQPLPKDNTSVPTTSIPVGDPMIEI</sequence>
<dbReference type="InParanoid" id="A0A2P6NKW1"/>
<keyword evidence="1" id="KW-0677">Repeat</keyword>
<feature type="repeat" description="ANK" evidence="4">
    <location>
        <begin position="66"/>
        <end position="98"/>
    </location>
</feature>
<keyword evidence="3 5" id="KW-0103">Bromodomain</keyword>
<evidence type="ECO:0000256" key="3">
    <source>
        <dbReference type="ARBA" id="ARBA00023117"/>
    </source>
</evidence>
<evidence type="ECO:0000256" key="5">
    <source>
        <dbReference type="PROSITE-ProRule" id="PRU00035"/>
    </source>
</evidence>
<dbReference type="InterPro" id="IPR036427">
    <property type="entry name" value="Bromodomain-like_sf"/>
</dbReference>
<gene>
    <name evidence="8" type="ORF">PROFUN_09270</name>
</gene>
<dbReference type="Gene3D" id="1.25.40.20">
    <property type="entry name" value="Ankyrin repeat-containing domain"/>
    <property type="match status" value="2"/>
</dbReference>
<dbReference type="SUPFAM" id="SSF47370">
    <property type="entry name" value="Bromodomain"/>
    <property type="match status" value="1"/>
</dbReference>
<dbReference type="Pfam" id="PF00651">
    <property type="entry name" value="BTB"/>
    <property type="match status" value="1"/>
</dbReference>
<evidence type="ECO:0000313" key="9">
    <source>
        <dbReference type="Proteomes" id="UP000241769"/>
    </source>
</evidence>
<dbReference type="SUPFAM" id="SSF48403">
    <property type="entry name" value="Ankyrin repeat"/>
    <property type="match status" value="1"/>
</dbReference>
<dbReference type="InterPro" id="IPR011333">
    <property type="entry name" value="SKP1/BTB/POZ_sf"/>
</dbReference>
<dbReference type="InterPro" id="IPR002110">
    <property type="entry name" value="Ankyrin_rpt"/>
</dbReference>
<feature type="repeat" description="ANK" evidence="4">
    <location>
        <begin position="33"/>
        <end position="65"/>
    </location>
</feature>
<evidence type="ECO:0000256" key="4">
    <source>
        <dbReference type="PROSITE-ProRule" id="PRU00023"/>
    </source>
</evidence>
<dbReference type="PROSITE" id="PS50088">
    <property type="entry name" value="ANK_REPEAT"/>
    <property type="match status" value="3"/>
</dbReference>
<feature type="domain" description="Bromo" evidence="6">
    <location>
        <begin position="456"/>
        <end position="528"/>
    </location>
</feature>
<keyword evidence="2 4" id="KW-0040">ANK repeat</keyword>
<evidence type="ECO:0000259" key="6">
    <source>
        <dbReference type="PROSITE" id="PS50014"/>
    </source>
</evidence>
<evidence type="ECO:0000256" key="1">
    <source>
        <dbReference type="ARBA" id="ARBA00022737"/>
    </source>
</evidence>
<protein>
    <recommendedName>
        <fullName evidence="10">Ankyrin repeat protein</fullName>
    </recommendedName>
</protein>
<dbReference type="SUPFAM" id="SSF54695">
    <property type="entry name" value="POZ domain"/>
    <property type="match status" value="1"/>
</dbReference>
<dbReference type="PROSITE" id="PS50097">
    <property type="entry name" value="BTB"/>
    <property type="match status" value="1"/>
</dbReference>
<dbReference type="PANTHER" id="PTHR24171">
    <property type="entry name" value="ANKYRIN REPEAT DOMAIN-CONTAINING PROTEIN 39-RELATED"/>
    <property type="match status" value="1"/>
</dbReference>
<dbReference type="SMART" id="SM00248">
    <property type="entry name" value="ANK"/>
    <property type="match status" value="4"/>
</dbReference>
<dbReference type="PANTHER" id="PTHR24171:SF9">
    <property type="entry name" value="ANKYRIN REPEAT DOMAIN-CONTAINING PROTEIN 39"/>
    <property type="match status" value="1"/>
</dbReference>
<dbReference type="Proteomes" id="UP000241769">
    <property type="component" value="Unassembled WGS sequence"/>
</dbReference>
<evidence type="ECO:0008006" key="10">
    <source>
        <dbReference type="Google" id="ProtNLM"/>
    </source>
</evidence>
<reference evidence="8 9" key="1">
    <citation type="journal article" date="2018" name="Genome Biol. Evol.">
        <title>Multiple Roots of Fruiting Body Formation in Amoebozoa.</title>
        <authorList>
            <person name="Hillmann F."/>
            <person name="Forbes G."/>
            <person name="Novohradska S."/>
            <person name="Ferling I."/>
            <person name="Riege K."/>
            <person name="Groth M."/>
            <person name="Westermann M."/>
            <person name="Marz M."/>
            <person name="Spaller T."/>
            <person name="Winckler T."/>
            <person name="Schaap P."/>
            <person name="Glockner G."/>
        </authorList>
    </citation>
    <scope>NUCLEOTIDE SEQUENCE [LARGE SCALE GENOMIC DNA]</scope>
    <source>
        <strain evidence="8 9">Jena</strain>
    </source>
</reference>
<dbReference type="InterPro" id="IPR036770">
    <property type="entry name" value="Ankyrin_rpt-contain_sf"/>
</dbReference>
<dbReference type="PROSITE" id="PS50297">
    <property type="entry name" value="ANK_REP_REGION"/>
    <property type="match status" value="3"/>
</dbReference>
<dbReference type="InterPro" id="IPR000210">
    <property type="entry name" value="BTB/POZ_dom"/>
</dbReference>
<dbReference type="STRING" id="1890364.A0A2P6NKW1"/>
<keyword evidence="9" id="KW-1185">Reference proteome</keyword>
<organism evidence="8 9">
    <name type="scientific">Planoprotostelium fungivorum</name>
    <dbReference type="NCBI Taxonomy" id="1890364"/>
    <lineage>
        <taxon>Eukaryota</taxon>
        <taxon>Amoebozoa</taxon>
        <taxon>Evosea</taxon>
        <taxon>Variosea</taxon>
        <taxon>Cavosteliida</taxon>
        <taxon>Cavosteliaceae</taxon>
        <taxon>Planoprotostelium</taxon>
    </lineage>
</organism>
<dbReference type="EMBL" id="MDYQ01000060">
    <property type="protein sequence ID" value="PRP84597.1"/>
    <property type="molecule type" value="Genomic_DNA"/>
</dbReference>
<feature type="repeat" description="ANK" evidence="4">
    <location>
        <begin position="134"/>
        <end position="166"/>
    </location>
</feature>
<comment type="caution">
    <text evidence="8">The sequence shown here is derived from an EMBL/GenBank/DDBJ whole genome shotgun (WGS) entry which is preliminary data.</text>
</comment>
<feature type="domain" description="BTB" evidence="7">
    <location>
        <begin position="210"/>
        <end position="284"/>
    </location>
</feature>
<dbReference type="PRINTS" id="PR01415">
    <property type="entry name" value="ANKYRIN"/>
</dbReference>